<dbReference type="EMBL" id="JANBOJ010000147">
    <property type="protein sequence ID" value="KAJ1721822.1"/>
    <property type="molecule type" value="Genomic_DNA"/>
</dbReference>
<evidence type="ECO:0000256" key="2">
    <source>
        <dbReference type="SAM" id="MobiDB-lite"/>
    </source>
</evidence>
<dbReference type="Gene3D" id="3.40.50.1910">
    <property type="match status" value="2"/>
</dbReference>
<dbReference type="OrthoDB" id="2228at2759"/>
<dbReference type="PANTHER" id="PTHR11679">
    <property type="entry name" value="VESICLE PROTEIN SORTING-ASSOCIATED"/>
    <property type="match status" value="1"/>
</dbReference>
<organism evidence="3 4">
    <name type="scientific">Coemansia erecta</name>
    <dbReference type="NCBI Taxonomy" id="147472"/>
    <lineage>
        <taxon>Eukaryota</taxon>
        <taxon>Fungi</taxon>
        <taxon>Fungi incertae sedis</taxon>
        <taxon>Zoopagomycota</taxon>
        <taxon>Kickxellomycotina</taxon>
        <taxon>Kickxellomycetes</taxon>
        <taxon>Kickxellales</taxon>
        <taxon>Kickxellaceae</taxon>
        <taxon>Coemansia</taxon>
    </lineage>
</organism>
<feature type="region of interest" description="Disordered" evidence="2">
    <location>
        <begin position="182"/>
        <end position="205"/>
    </location>
</feature>
<comment type="caution">
    <text evidence="3">The sequence shown here is derived from an EMBL/GenBank/DDBJ whole genome shotgun (WGS) entry which is preliminary data.</text>
</comment>
<dbReference type="AlphaFoldDB" id="A0A9W7XZK1"/>
<evidence type="ECO:0000256" key="1">
    <source>
        <dbReference type="ARBA" id="ARBA00009884"/>
    </source>
</evidence>
<accession>A0A9W7XZK1</accession>
<dbReference type="GO" id="GO:0016192">
    <property type="term" value="P:vesicle-mediated transport"/>
    <property type="evidence" value="ECO:0007669"/>
    <property type="project" value="InterPro"/>
</dbReference>
<dbReference type="InterPro" id="IPR027482">
    <property type="entry name" value="Sec1-like_dom2"/>
</dbReference>
<sequence>MAVQLITRSRQPYHDLDAIYVLVPCADSVLRMIDDFTPDSYQQEDYQPKYAHAHLYFTGELPEDLFSQLISSPAAPYIRNISELFVEYNPFESRVFLTTPSEQPFYSLYSPHAKGATTKDLDAASDRLLSVIATLGIHPYIRYYSPKETQKDSGNGDSKSNIPRISEAMAHRLQIKLDSYYSHESSTNGGDSTSPRPQQDHGPPSVVLVLDRSIDLYAPLVHELTYQAMVYDLVNLEDGNKYVYTTKTNDGQLSQVEAELSEKADPLWEKLRHEHVGSVARILAERLERLIEGSTGIKALNSGNELDNDMFPWTQEIEPEKIPKYMFNTNATSLRRNRGNWEQKRERKKSVFEQKGTLIIYIAGGVTFSEMRSVYEMARKYKRQIYIGSTHIITPRGFLDDLKSLHLRMLT</sequence>
<dbReference type="Pfam" id="PF00995">
    <property type="entry name" value="Sec1"/>
    <property type="match status" value="2"/>
</dbReference>
<proteinExistence type="inferred from homology"/>
<keyword evidence="4" id="KW-1185">Reference proteome</keyword>
<feature type="compositionally biased region" description="Polar residues" evidence="2">
    <location>
        <begin position="182"/>
        <end position="197"/>
    </location>
</feature>
<comment type="similarity">
    <text evidence="1">Belongs to the STXBP/unc-18/SEC1 family.</text>
</comment>
<gene>
    <name evidence="3" type="primary">sec1_1</name>
    <name evidence="3" type="ORF">LPJ53_003704</name>
</gene>
<dbReference type="InterPro" id="IPR001619">
    <property type="entry name" value="Sec1-like"/>
</dbReference>
<dbReference type="InterPro" id="IPR036045">
    <property type="entry name" value="Sec1-like_sf"/>
</dbReference>
<dbReference type="SUPFAM" id="SSF56815">
    <property type="entry name" value="Sec1/munc18-like (SM) proteins"/>
    <property type="match status" value="1"/>
</dbReference>
<reference evidence="3" key="1">
    <citation type="submission" date="2022-07" db="EMBL/GenBank/DDBJ databases">
        <title>Phylogenomic reconstructions and comparative analyses of Kickxellomycotina fungi.</title>
        <authorList>
            <person name="Reynolds N.K."/>
            <person name="Stajich J.E."/>
            <person name="Barry K."/>
            <person name="Grigoriev I.V."/>
            <person name="Crous P."/>
            <person name="Smith M.E."/>
        </authorList>
    </citation>
    <scope>NUCLEOTIDE SEQUENCE</scope>
    <source>
        <strain evidence="3">NBRC 32514</strain>
    </source>
</reference>
<name>A0A9W7XZK1_9FUNG</name>
<evidence type="ECO:0000313" key="3">
    <source>
        <dbReference type="EMBL" id="KAJ1721822.1"/>
    </source>
</evidence>
<protein>
    <submittedName>
        <fullName evidence="3">Syntaxin binding protein 1</fullName>
    </submittedName>
</protein>
<evidence type="ECO:0000313" key="4">
    <source>
        <dbReference type="Proteomes" id="UP001149813"/>
    </source>
</evidence>
<dbReference type="Proteomes" id="UP001149813">
    <property type="component" value="Unassembled WGS sequence"/>
</dbReference>
<dbReference type="Gene3D" id="3.40.50.2060">
    <property type="match status" value="1"/>
</dbReference>
<dbReference type="InterPro" id="IPR043154">
    <property type="entry name" value="Sec-1-like_dom1"/>
</dbReference>